<accession>A0ACB7EMC7</accession>
<protein>
    <submittedName>
        <fullName evidence="1">Uncharacterized protein</fullName>
    </submittedName>
</protein>
<sequence>MKTAQCQSVRKLTSEERSREMFRELKVMLLEWRTKAALEELEQCKKKEERDEQTQMQKESIGEAWKESIANKLKVDEESSFQCLTSEQMGQEPQRRRKTLYNNWVGELRTGSELHPDDFSHHSSTEKPSRESRATPKSLLQDKLMLGQWFEKFGLRKETRKLKAEACNSNWTAYKQSNQSRLSEQFDSYRDEEIPLLDVNIEMMY</sequence>
<evidence type="ECO:0000313" key="2">
    <source>
        <dbReference type="Proteomes" id="UP000805704"/>
    </source>
</evidence>
<organism evidence="1 2">
    <name type="scientific">Nibea albiflora</name>
    <name type="common">Yellow drum</name>
    <name type="synonym">Corvina albiflora</name>
    <dbReference type="NCBI Taxonomy" id="240163"/>
    <lineage>
        <taxon>Eukaryota</taxon>
        <taxon>Metazoa</taxon>
        <taxon>Chordata</taxon>
        <taxon>Craniata</taxon>
        <taxon>Vertebrata</taxon>
        <taxon>Euteleostomi</taxon>
        <taxon>Actinopterygii</taxon>
        <taxon>Neopterygii</taxon>
        <taxon>Teleostei</taxon>
        <taxon>Neoteleostei</taxon>
        <taxon>Acanthomorphata</taxon>
        <taxon>Eupercaria</taxon>
        <taxon>Sciaenidae</taxon>
        <taxon>Nibea</taxon>
    </lineage>
</organism>
<comment type="caution">
    <text evidence="1">The sequence shown here is derived from an EMBL/GenBank/DDBJ whole genome shotgun (WGS) entry which is preliminary data.</text>
</comment>
<keyword evidence="2" id="KW-1185">Reference proteome</keyword>
<dbReference type="EMBL" id="CM024792">
    <property type="protein sequence ID" value="KAG8003250.1"/>
    <property type="molecule type" value="Genomic_DNA"/>
</dbReference>
<reference evidence="1" key="1">
    <citation type="submission" date="2020-04" db="EMBL/GenBank/DDBJ databases">
        <title>A chromosome-scale assembly and high-density genetic map of the yellow drum (Nibea albiflora) genome.</title>
        <authorList>
            <person name="Xu D."/>
            <person name="Zhang W."/>
            <person name="Chen R."/>
            <person name="Tan P."/>
            <person name="Wang L."/>
            <person name="Song H."/>
            <person name="Tian L."/>
            <person name="Zhu Q."/>
            <person name="Wang B."/>
        </authorList>
    </citation>
    <scope>NUCLEOTIDE SEQUENCE</scope>
    <source>
        <strain evidence="1">ZJHYS-2018</strain>
    </source>
</reference>
<dbReference type="Proteomes" id="UP000805704">
    <property type="component" value="Chromosome 4"/>
</dbReference>
<name>A0ACB7EMC7_NIBAL</name>
<gene>
    <name evidence="1" type="ORF">GBF38_007665</name>
</gene>
<proteinExistence type="predicted"/>
<evidence type="ECO:0000313" key="1">
    <source>
        <dbReference type="EMBL" id="KAG8003250.1"/>
    </source>
</evidence>